<evidence type="ECO:0000313" key="7">
    <source>
        <dbReference type="EMBL" id="NOT33892.1"/>
    </source>
</evidence>
<feature type="domain" description="Cytochrome c" evidence="6">
    <location>
        <begin position="197"/>
        <end position="305"/>
    </location>
</feature>
<dbReference type="PANTHER" id="PTHR35008">
    <property type="entry name" value="BLL4482 PROTEIN-RELATED"/>
    <property type="match status" value="1"/>
</dbReference>
<dbReference type="Gene3D" id="1.10.760.10">
    <property type="entry name" value="Cytochrome c-like domain"/>
    <property type="match status" value="2"/>
</dbReference>
<dbReference type="Pfam" id="PF13442">
    <property type="entry name" value="Cytochrome_CBB3"/>
    <property type="match status" value="1"/>
</dbReference>
<feature type="chain" id="PRO_5032458734" evidence="5">
    <location>
        <begin position="21"/>
        <end position="321"/>
    </location>
</feature>
<accession>A0A849SEU1</accession>
<keyword evidence="3 4" id="KW-0408">Iron</keyword>
<evidence type="ECO:0000256" key="5">
    <source>
        <dbReference type="SAM" id="SignalP"/>
    </source>
</evidence>
<keyword evidence="2 4" id="KW-0479">Metal-binding</keyword>
<dbReference type="InterPro" id="IPR009056">
    <property type="entry name" value="Cyt_c-like_dom"/>
</dbReference>
<reference evidence="7 8" key="1">
    <citation type="submission" date="2020-04" db="EMBL/GenBank/DDBJ databases">
        <title>Metagenomic profiling of ammonia- and methane-oxidizing microorganisms in a Dutch drinking water treatment plant.</title>
        <authorList>
            <person name="Poghosyan L."/>
            <person name="Leucker S."/>
        </authorList>
    </citation>
    <scope>NUCLEOTIDE SEQUENCE [LARGE SCALE GENOMIC DNA]</scope>
    <source>
        <strain evidence="7">S-RSF-IL-03</strain>
    </source>
</reference>
<organism evidence="7 8">
    <name type="scientific">Eiseniibacteriota bacterium</name>
    <dbReference type="NCBI Taxonomy" id="2212470"/>
    <lineage>
        <taxon>Bacteria</taxon>
        <taxon>Candidatus Eiseniibacteriota</taxon>
    </lineage>
</organism>
<name>A0A849SEU1_UNCEI</name>
<keyword evidence="1 4" id="KW-0349">Heme</keyword>
<dbReference type="EMBL" id="JABFRW010000077">
    <property type="protein sequence ID" value="NOT33892.1"/>
    <property type="molecule type" value="Genomic_DNA"/>
</dbReference>
<dbReference type="GO" id="GO:0046872">
    <property type="term" value="F:metal ion binding"/>
    <property type="evidence" value="ECO:0007669"/>
    <property type="project" value="UniProtKB-KW"/>
</dbReference>
<evidence type="ECO:0000313" key="8">
    <source>
        <dbReference type="Proteomes" id="UP000580839"/>
    </source>
</evidence>
<keyword evidence="5" id="KW-0732">Signal</keyword>
<dbReference type="PROSITE" id="PS51007">
    <property type="entry name" value="CYTC"/>
    <property type="match status" value="2"/>
</dbReference>
<dbReference type="GO" id="GO:0020037">
    <property type="term" value="F:heme binding"/>
    <property type="evidence" value="ECO:0007669"/>
    <property type="project" value="InterPro"/>
</dbReference>
<gene>
    <name evidence="7" type="ORF">HOP12_06955</name>
</gene>
<comment type="caution">
    <text evidence="7">The sequence shown here is derived from an EMBL/GenBank/DDBJ whole genome shotgun (WGS) entry which is preliminary data.</text>
</comment>
<evidence type="ECO:0000256" key="1">
    <source>
        <dbReference type="ARBA" id="ARBA00022617"/>
    </source>
</evidence>
<feature type="signal peptide" evidence="5">
    <location>
        <begin position="1"/>
        <end position="20"/>
    </location>
</feature>
<dbReference type="InterPro" id="IPR051459">
    <property type="entry name" value="Cytochrome_c-type_DH"/>
</dbReference>
<dbReference type="Proteomes" id="UP000580839">
    <property type="component" value="Unassembled WGS sequence"/>
</dbReference>
<dbReference type="PANTHER" id="PTHR35008:SF8">
    <property type="entry name" value="ALCOHOL DEHYDROGENASE CYTOCHROME C SUBUNIT"/>
    <property type="match status" value="1"/>
</dbReference>
<dbReference type="GO" id="GO:0009055">
    <property type="term" value="F:electron transfer activity"/>
    <property type="evidence" value="ECO:0007669"/>
    <property type="project" value="InterPro"/>
</dbReference>
<protein>
    <submittedName>
        <fullName evidence="7">Cytochrome C</fullName>
    </submittedName>
</protein>
<evidence type="ECO:0000256" key="3">
    <source>
        <dbReference type="ARBA" id="ARBA00023004"/>
    </source>
</evidence>
<proteinExistence type="predicted"/>
<evidence type="ECO:0000256" key="2">
    <source>
        <dbReference type="ARBA" id="ARBA00022723"/>
    </source>
</evidence>
<sequence>MLRRILLTLVMLLVVAVAAAAVFVASRQNQKFDPPYPQVTASGDSSVIERGRYVVRDVVNCASCHGDTTQLAARMSGADVPMSGGFKWNIPPGTIYARNITADPATGLGDVSDAAIARALRSGVGHDGRALLPFMELQGLSDEDLVAVVSYLRTQAAIPNPVPAHQFNLLGKVLRATVLANPVGPRETPPVTSPRGATLENGRYLTESVALCWACHTQRSAATGELTGPRFGGATEFIEAGVSWSPPNITSDPETGRIGALSEDEFVARFRAGRLIPDSPMPWQGYARMSEDDLRAIYRYLKSVPAVKRDVGSPIAAPKPS</sequence>
<evidence type="ECO:0000259" key="6">
    <source>
        <dbReference type="PROSITE" id="PS51007"/>
    </source>
</evidence>
<evidence type="ECO:0000256" key="4">
    <source>
        <dbReference type="PROSITE-ProRule" id="PRU00433"/>
    </source>
</evidence>
<dbReference type="SUPFAM" id="SSF46626">
    <property type="entry name" value="Cytochrome c"/>
    <property type="match status" value="2"/>
</dbReference>
<feature type="domain" description="Cytochrome c" evidence="6">
    <location>
        <begin position="46"/>
        <end position="156"/>
    </location>
</feature>
<dbReference type="AlphaFoldDB" id="A0A849SEU1"/>
<dbReference type="InterPro" id="IPR036909">
    <property type="entry name" value="Cyt_c-like_dom_sf"/>
</dbReference>